<protein>
    <submittedName>
        <fullName evidence="2">Uncharacterized protein</fullName>
    </submittedName>
</protein>
<name>A0AAN8AM74_ELEMC</name>
<gene>
    <name evidence="2" type="ORF">PBY51_016299</name>
</gene>
<evidence type="ECO:0000313" key="3">
    <source>
        <dbReference type="Proteomes" id="UP001346869"/>
    </source>
</evidence>
<feature type="transmembrane region" description="Helical" evidence="1">
    <location>
        <begin position="44"/>
        <end position="65"/>
    </location>
</feature>
<reference evidence="2 3" key="2">
    <citation type="journal article" date="2023" name="Mol. Biol. Evol.">
        <title>Genomics of Secondarily Temperate Adaptation in the Only Non-Antarctic Icefish.</title>
        <authorList>
            <person name="Rivera-Colon A.G."/>
            <person name="Rayamajhi N."/>
            <person name="Minhas B.F."/>
            <person name="Madrigal G."/>
            <person name="Bilyk K.T."/>
            <person name="Yoon V."/>
            <person name="Hune M."/>
            <person name="Gregory S."/>
            <person name="Cheng C.H.C."/>
            <person name="Catchen J.M."/>
        </authorList>
    </citation>
    <scope>NUCLEOTIDE SEQUENCE [LARGE SCALE GENOMIC DNA]</scope>
    <source>
        <strain evidence="2">JMC-PN-2008</strain>
    </source>
</reference>
<accession>A0AAN8AM74</accession>
<keyword evidence="3" id="KW-1185">Reference proteome</keyword>
<proteinExistence type="predicted"/>
<keyword evidence="1" id="KW-1133">Transmembrane helix</keyword>
<organism evidence="2 3">
    <name type="scientific">Eleginops maclovinus</name>
    <name type="common">Patagonian blennie</name>
    <name type="synonym">Eleginus maclovinus</name>
    <dbReference type="NCBI Taxonomy" id="56733"/>
    <lineage>
        <taxon>Eukaryota</taxon>
        <taxon>Metazoa</taxon>
        <taxon>Chordata</taxon>
        <taxon>Craniata</taxon>
        <taxon>Vertebrata</taxon>
        <taxon>Euteleostomi</taxon>
        <taxon>Actinopterygii</taxon>
        <taxon>Neopterygii</taxon>
        <taxon>Teleostei</taxon>
        <taxon>Neoteleostei</taxon>
        <taxon>Acanthomorphata</taxon>
        <taxon>Eupercaria</taxon>
        <taxon>Perciformes</taxon>
        <taxon>Notothenioidei</taxon>
        <taxon>Eleginopidae</taxon>
        <taxon>Eleginops</taxon>
    </lineage>
</organism>
<evidence type="ECO:0000256" key="1">
    <source>
        <dbReference type="SAM" id="Phobius"/>
    </source>
</evidence>
<dbReference type="Proteomes" id="UP001346869">
    <property type="component" value="Unassembled WGS sequence"/>
</dbReference>
<keyword evidence="1" id="KW-0472">Membrane</keyword>
<reference evidence="2 3" key="1">
    <citation type="journal article" date="2023" name="Genes (Basel)">
        <title>Chromosome-Level Genome Assembly and Circadian Gene Repertoire of the Patagonia Blennie Eleginops maclovinus-The Closest Ancestral Proxy of Antarctic Cryonotothenioids.</title>
        <authorList>
            <person name="Cheng C.C."/>
            <person name="Rivera-Colon A.G."/>
            <person name="Minhas B.F."/>
            <person name="Wilson L."/>
            <person name="Rayamajhi N."/>
            <person name="Vargas-Chacoff L."/>
            <person name="Catchen J.M."/>
        </authorList>
    </citation>
    <scope>NUCLEOTIDE SEQUENCE [LARGE SCALE GENOMIC DNA]</scope>
    <source>
        <strain evidence="2">JMC-PN-2008</strain>
    </source>
</reference>
<keyword evidence="1" id="KW-0812">Transmembrane</keyword>
<dbReference type="AlphaFoldDB" id="A0AAN8AM74"/>
<dbReference type="EMBL" id="JAUZQC010000010">
    <property type="protein sequence ID" value="KAK5865108.1"/>
    <property type="molecule type" value="Genomic_DNA"/>
</dbReference>
<evidence type="ECO:0000313" key="2">
    <source>
        <dbReference type="EMBL" id="KAK5865108.1"/>
    </source>
</evidence>
<sequence>MPVQAGISLSFAVAESCLPLTRGFASHTEFHAFRPTRATFHRSALLSFPCINVFAFFICLPHDLWLSSSYFFISL</sequence>
<comment type="caution">
    <text evidence="2">The sequence shown here is derived from an EMBL/GenBank/DDBJ whole genome shotgun (WGS) entry which is preliminary data.</text>
</comment>